<dbReference type="PANTHER" id="PTHR46168">
    <property type="entry name" value="ARMADILLO REPEAT ONLY 4"/>
    <property type="match status" value="1"/>
</dbReference>
<dbReference type="Proteomes" id="UP001497512">
    <property type="component" value="Chromosome 12"/>
</dbReference>
<sequence>MIDGCCIASSAVLLFGCGIGRRLGPRVEDILGSQIKMAESIRQAAKEVESFKQDCLDLEKKVDRLASLLKKAARFSITNPAGLYESPTRKIAMEVEKTLERALGLVKKCRRSGMLKRVITITNVSDFRKVNQYLDNSIADAQWLLNISASGEDRPVFMGLPPIASTEPVLSMVWEYISIVHVGNAEEKAIGASNLADLAKDGRNGNIIFDQGGVQPLLRLLREGTPEGQEEAAKALGWLAADKRRVLGMRQEGSIIVFLQILVRGSMKVQAMVCRAISQFCEHDEEAQVEIAGAGGIRLLVFLLGHDINEDSSKSKKAVSIHTVVKSTMTNQKDGSVTHREQPGEEVPGPESNSSSPSRITPKPNVVQNDFKSMSATRTNLDNGRPSLQSSSLRTISQNSRDNEDPKTKAALKAEAARALWKLARNNVKNSKSITDTRALLCFAKLIQFDKDEVQYNCVMAVMEIAGAAEQDAELRRAAFKTNSPAAKAVVEQLLRVIEKGEPELQRPCLTAMGSLARVFPAPARVIAPITQALLSWDVGVAAEAADTLYKFANKNNYLHVEHSKTILESNGASHLVALLNYPELYTQTRALKLLCCLSLNVPDSDFLAQAHVLKALEIANRLVVLNQNLELKNYVLDAIAKLELYQSSSHSNSSSKPNYIP</sequence>
<dbReference type="Pfam" id="PF00514">
    <property type="entry name" value="Arm"/>
    <property type="match status" value="1"/>
</dbReference>
<dbReference type="PANTHER" id="PTHR46168:SF1">
    <property type="entry name" value="ARMADILLO REPEAT ONLY 4"/>
    <property type="match status" value="1"/>
</dbReference>
<proteinExistence type="predicted"/>
<evidence type="ECO:0000256" key="1">
    <source>
        <dbReference type="SAM" id="MobiDB-lite"/>
    </source>
</evidence>
<dbReference type="CDD" id="cd21037">
    <property type="entry name" value="MLKL_NTD"/>
    <property type="match status" value="1"/>
</dbReference>
<feature type="region of interest" description="Disordered" evidence="1">
    <location>
        <begin position="326"/>
        <end position="408"/>
    </location>
</feature>
<evidence type="ECO:0000313" key="3">
    <source>
        <dbReference type="EMBL" id="CAK9198797.1"/>
    </source>
</evidence>
<feature type="compositionally biased region" description="Polar residues" evidence="1">
    <location>
        <begin position="326"/>
        <end position="335"/>
    </location>
</feature>
<name>A0ABP0TKA9_9BRYO</name>
<feature type="compositionally biased region" description="Polar residues" evidence="1">
    <location>
        <begin position="366"/>
        <end position="400"/>
    </location>
</feature>
<dbReference type="InterPro" id="IPR016024">
    <property type="entry name" value="ARM-type_fold"/>
</dbReference>
<gene>
    <name evidence="3" type="ORF">CSSPTR1EN2_LOCUS4616</name>
</gene>
<reference evidence="3" key="1">
    <citation type="submission" date="2024-02" db="EMBL/GenBank/DDBJ databases">
        <authorList>
            <consortium name="ELIXIR-Norway"/>
            <consortium name="Elixir Norway"/>
        </authorList>
    </citation>
    <scope>NUCLEOTIDE SEQUENCE</scope>
</reference>
<accession>A0ABP0TKA9</accession>
<keyword evidence="4" id="KW-1185">Reference proteome</keyword>
<protein>
    <recommendedName>
        <fullName evidence="2">DUF7792 domain-containing protein</fullName>
    </recommendedName>
</protein>
<dbReference type="InterPro" id="IPR036537">
    <property type="entry name" value="Adaptor_Cbl_N_dom_sf"/>
</dbReference>
<dbReference type="SUPFAM" id="SSF48371">
    <property type="entry name" value="ARM repeat"/>
    <property type="match status" value="1"/>
</dbReference>
<dbReference type="Gene3D" id="1.20.930.20">
    <property type="entry name" value="Adaptor protein Cbl, N-terminal domain"/>
    <property type="match status" value="1"/>
</dbReference>
<dbReference type="InterPro" id="IPR000225">
    <property type="entry name" value="Armadillo"/>
</dbReference>
<dbReference type="InterPro" id="IPR011989">
    <property type="entry name" value="ARM-like"/>
</dbReference>
<dbReference type="Pfam" id="PF25055">
    <property type="entry name" value="DUF7792"/>
    <property type="match status" value="1"/>
</dbReference>
<feature type="domain" description="DUF7792" evidence="2">
    <location>
        <begin position="28"/>
        <end position="148"/>
    </location>
</feature>
<dbReference type="SMART" id="SM00185">
    <property type="entry name" value="ARM"/>
    <property type="match status" value="5"/>
</dbReference>
<dbReference type="InterPro" id="IPR056694">
    <property type="entry name" value="DUF7792"/>
</dbReference>
<evidence type="ECO:0000313" key="4">
    <source>
        <dbReference type="Proteomes" id="UP001497512"/>
    </source>
</evidence>
<organism evidence="3 4">
    <name type="scientific">Sphagnum troendelagicum</name>
    <dbReference type="NCBI Taxonomy" id="128251"/>
    <lineage>
        <taxon>Eukaryota</taxon>
        <taxon>Viridiplantae</taxon>
        <taxon>Streptophyta</taxon>
        <taxon>Embryophyta</taxon>
        <taxon>Bryophyta</taxon>
        <taxon>Sphagnophytina</taxon>
        <taxon>Sphagnopsida</taxon>
        <taxon>Sphagnales</taxon>
        <taxon>Sphagnaceae</taxon>
        <taxon>Sphagnum</taxon>
    </lineage>
</organism>
<evidence type="ECO:0000259" key="2">
    <source>
        <dbReference type="Pfam" id="PF25055"/>
    </source>
</evidence>
<dbReference type="InterPro" id="IPR059179">
    <property type="entry name" value="MLKL-like_MCAfunc"/>
</dbReference>
<dbReference type="EMBL" id="OZ019904">
    <property type="protein sequence ID" value="CAK9198797.1"/>
    <property type="molecule type" value="Genomic_DNA"/>
</dbReference>
<dbReference type="Gene3D" id="1.25.10.10">
    <property type="entry name" value="Leucine-rich Repeat Variant"/>
    <property type="match status" value="2"/>
</dbReference>